<dbReference type="EMBL" id="KN833700">
    <property type="protein sequence ID" value="KIK26632.1"/>
    <property type="molecule type" value="Genomic_DNA"/>
</dbReference>
<dbReference type="Proteomes" id="UP000054018">
    <property type="component" value="Unassembled WGS sequence"/>
</dbReference>
<feature type="non-terminal residue" evidence="3">
    <location>
        <position position="1"/>
    </location>
</feature>
<name>A0A0C9ZWN2_9AGAM</name>
<dbReference type="OrthoDB" id="2339190at2759"/>
<protein>
    <recommendedName>
        <fullName evidence="2">Yeast cell wall synthesis Kre9/Knh1-like N-terminal domain-containing protein</fullName>
    </recommendedName>
</protein>
<feature type="domain" description="Yeast cell wall synthesis Kre9/Knh1-like N-terminal" evidence="2">
    <location>
        <begin position="5"/>
        <end position="97"/>
    </location>
</feature>
<keyword evidence="1" id="KW-0732">Signal</keyword>
<dbReference type="HOGENOM" id="CLU_083660_2_1_1"/>
<sequence>PPITSPTASTVWNVGDTQTVTWSTANLPTNVTNPDGMLILGYVANGSENLMLQSPLATNLSYSVGQAQITVPSVPTGNNYIVVLFGDSGNASPQFTI</sequence>
<evidence type="ECO:0000313" key="3">
    <source>
        <dbReference type="EMBL" id="KIK26632.1"/>
    </source>
</evidence>
<dbReference type="AlphaFoldDB" id="A0A0C9ZWN2"/>
<evidence type="ECO:0000256" key="1">
    <source>
        <dbReference type="ARBA" id="ARBA00022729"/>
    </source>
</evidence>
<accession>A0A0C9ZWN2</accession>
<dbReference type="InterPro" id="IPR018466">
    <property type="entry name" value="Kre9/Knh1-like_N"/>
</dbReference>
<organism evidence="3 4">
    <name type="scientific">Pisolithus microcarpus 441</name>
    <dbReference type="NCBI Taxonomy" id="765257"/>
    <lineage>
        <taxon>Eukaryota</taxon>
        <taxon>Fungi</taxon>
        <taxon>Dikarya</taxon>
        <taxon>Basidiomycota</taxon>
        <taxon>Agaricomycotina</taxon>
        <taxon>Agaricomycetes</taxon>
        <taxon>Agaricomycetidae</taxon>
        <taxon>Boletales</taxon>
        <taxon>Sclerodermatineae</taxon>
        <taxon>Pisolithaceae</taxon>
        <taxon>Pisolithus</taxon>
    </lineage>
</organism>
<evidence type="ECO:0000313" key="4">
    <source>
        <dbReference type="Proteomes" id="UP000054018"/>
    </source>
</evidence>
<gene>
    <name evidence="3" type="ORF">PISMIDRAFT_38205</name>
</gene>
<feature type="non-terminal residue" evidence="3">
    <location>
        <position position="97"/>
    </location>
</feature>
<reference evidence="3 4" key="1">
    <citation type="submission" date="2014-04" db="EMBL/GenBank/DDBJ databases">
        <authorList>
            <consortium name="DOE Joint Genome Institute"/>
            <person name="Kuo A."/>
            <person name="Kohler A."/>
            <person name="Costa M.D."/>
            <person name="Nagy L.G."/>
            <person name="Floudas D."/>
            <person name="Copeland A."/>
            <person name="Barry K.W."/>
            <person name="Cichocki N."/>
            <person name="Veneault-Fourrey C."/>
            <person name="LaButti K."/>
            <person name="Lindquist E.A."/>
            <person name="Lipzen A."/>
            <person name="Lundell T."/>
            <person name="Morin E."/>
            <person name="Murat C."/>
            <person name="Sun H."/>
            <person name="Tunlid A."/>
            <person name="Henrissat B."/>
            <person name="Grigoriev I.V."/>
            <person name="Hibbett D.S."/>
            <person name="Martin F."/>
            <person name="Nordberg H.P."/>
            <person name="Cantor M.N."/>
            <person name="Hua S.X."/>
        </authorList>
    </citation>
    <scope>NUCLEOTIDE SEQUENCE [LARGE SCALE GENOMIC DNA]</scope>
    <source>
        <strain evidence="3 4">441</strain>
    </source>
</reference>
<dbReference type="STRING" id="765257.A0A0C9ZWN2"/>
<proteinExistence type="predicted"/>
<keyword evidence="4" id="KW-1185">Reference proteome</keyword>
<evidence type="ECO:0000259" key="2">
    <source>
        <dbReference type="Pfam" id="PF10342"/>
    </source>
</evidence>
<dbReference type="Pfam" id="PF10342">
    <property type="entry name" value="Kre9_KNH"/>
    <property type="match status" value="1"/>
</dbReference>
<reference evidence="4" key="2">
    <citation type="submission" date="2015-01" db="EMBL/GenBank/DDBJ databases">
        <title>Evolutionary Origins and Diversification of the Mycorrhizal Mutualists.</title>
        <authorList>
            <consortium name="DOE Joint Genome Institute"/>
            <consortium name="Mycorrhizal Genomics Consortium"/>
            <person name="Kohler A."/>
            <person name="Kuo A."/>
            <person name="Nagy L.G."/>
            <person name="Floudas D."/>
            <person name="Copeland A."/>
            <person name="Barry K.W."/>
            <person name="Cichocki N."/>
            <person name="Veneault-Fourrey C."/>
            <person name="LaButti K."/>
            <person name="Lindquist E.A."/>
            <person name="Lipzen A."/>
            <person name="Lundell T."/>
            <person name="Morin E."/>
            <person name="Murat C."/>
            <person name="Riley R."/>
            <person name="Ohm R."/>
            <person name="Sun H."/>
            <person name="Tunlid A."/>
            <person name="Henrissat B."/>
            <person name="Grigoriev I.V."/>
            <person name="Hibbett D.S."/>
            <person name="Martin F."/>
        </authorList>
    </citation>
    <scope>NUCLEOTIDE SEQUENCE [LARGE SCALE GENOMIC DNA]</scope>
    <source>
        <strain evidence="4">441</strain>
    </source>
</reference>